<comment type="caution">
    <text evidence="13">The sequence shown here is derived from an EMBL/GenBank/DDBJ whole genome shotgun (WGS) entry which is preliminary data.</text>
</comment>
<dbReference type="EMBL" id="MU253763">
    <property type="protein sequence ID" value="KAG9247779.1"/>
    <property type="molecule type" value="Genomic_DNA"/>
</dbReference>
<dbReference type="Pfam" id="PF25506">
    <property type="entry name" value="TIM-barrel_MTC6"/>
    <property type="match status" value="1"/>
</dbReference>
<proteinExistence type="inferred from homology"/>
<feature type="region of interest" description="Disordered" evidence="10">
    <location>
        <begin position="121"/>
        <end position="141"/>
    </location>
</feature>
<dbReference type="InterPro" id="IPR051008">
    <property type="entry name" value="Telomere_Capping_Maintenance"/>
</dbReference>
<feature type="domain" description="MTC6 partial TIM-barrel" evidence="12">
    <location>
        <begin position="22"/>
        <end position="430"/>
    </location>
</feature>
<evidence type="ECO:0000313" key="13">
    <source>
        <dbReference type="EMBL" id="KAG9247779.1"/>
    </source>
</evidence>
<name>A0A9P7Z994_9HELO</name>
<dbReference type="AlphaFoldDB" id="A0A9P7Z994"/>
<evidence type="ECO:0000256" key="11">
    <source>
        <dbReference type="SAM" id="Phobius"/>
    </source>
</evidence>
<evidence type="ECO:0000256" key="1">
    <source>
        <dbReference type="ARBA" id="ARBA00004479"/>
    </source>
</evidence>
<comment type="subcellular location">
    <subcellularLocation>
        <location evidence="1">Membrane</location>
        <topology evidence="1">Single-pass type I membrane protein</topology>
    </subcellularLocation>
</comment>
<evidence type="ECO:0000256" key="9">
    <source>
        <dbReference type="ARBA" id="ARBA00039865"/>
    </source>
</evidence>
<dbReference type="PANTHER" id="PTHR35518">
    <property type="entry name" value="MAINTENANCE OF TELOMOERE CAPPING"/>
    <property type="match status" value="1"/>
</dbReference>
<keyword evidence="3" id="KW-0732">Signal</keyword>
<evidence type="ECO:0000256" key="7">
    <source>
        <dbReference type="ARBA" id="ARBA00037703"/>
    </source>
</evidence>
<protein>
    <recommendedName>
        <fullName evidence="9">Maintenance of telomere capping protein 6</fullName>
    </recommendedName>
</protein>
<dbReference type="InterPro" id="IPR057530">
    <property type="entry name" value="TIM-barrel_MTC6"/>
</dbReference>
<keyword evidence="14" id="KW-1185">Reference proteome</keyword>
<organism evidence="13 14">
    <name type="scientific">Calycina marina</name>
    <dbReference type="NCBI Taxonomy" id="1763456"/>
    <lineage>
        <taxon>Eukaryota</taxon>
        <taxon>Fungi</taxon>
        <taxon>Dikarya</taxon>
        <taxon>Ascomycota</taxon>
        <taxon>Pezizomycotina</taxon>
        <taxon>Leotiomycetes</taxon>
        <taxon>Helotiales</taxon>
        <taxon>Pezizellaceae</taxon>
        <taxon>Calycina</taxon>
    </lineage>
</organism>
<evidence type="ECO:0000256" key="6">
    <source>
        <dbReference type="ARBA" id="ARBA00023180"/>
    </source>
</evidence>
<evidence type="ECO:0000259" key="12">
    <source>
        <dbReference type="Pfam" id="PF25506"/>
    </source>
</evidence>
<evidence type="ECO:0000256" key="3">
    <source>
        <dbReference type="ARBA" id="ARBA00022729"/>
    </source>
</evidence>
<comment type="similarity">
    <text evidence="8">Belongs to the MTC6 family.</text>
</comment>
<evidence type="ECO:0000256" key="10">
    <source>
        <dbReference type="SAM" id="MobiDB-lite"/>
    </source>
</evidence>
<keyword evidence="2 11" id="KW-0812">Transmembrane</keyword>
<evidence type="ECO:0000256" key="4">
    <source>
        <dbReference type="ARBA" id="ARBA00022989"/>
    </source>
</evidence>
<evidence type="ECO:0000256" key="8">
    <source>
        <dbReference type="ARBA" id="ARBA00038159"/>
    </source>
</evidence>
<gene>
    <name evidence="13" type="ORF">BJ878DRAFT_414145</name>
</gene>
<evidence type="ECO:0000256" key="5">
    <source>
        <dbReference type="ARBA" id="ARBA00023136"/>
    </source>
</evidence>
<accession>A0A9P7Z994</accession>
<sequence length="639" mass="69140">MSENYTPANDAIPGLLSMVRAMSQRDLGNTVPINKVTVPGVSVATACFSRLRYDNDDVALCISNLLAVGFRRLEVDLYWDELRDAWQFCPASVAESTISSVSPYSSFNTIQTLTSGESVTTRTTTGNVARQASTSTDLETTSSAAISSATLSSNPNSGEFSPGKASPIDYALLDDTGSSQLTIGLYTCSRNMGLYTLTSLLLDYIQQTETSTDASLLYLIVNIHATASISSPVPTPISLPKNSNLLSSQFLANLSSYLYTPAILRSNRANLNDSWLRVNELYRPLDYYYRIVKSQYGIISTQDGWPSEGYVELSHNRRLLLGFGTVDPQMEDYDFDADGDTIFPGGYIQNNQANVVLDGSGRLTSGCFILPTGSTSPQGNSSWAYISDLTSFPQPASLNSDISTLLNTALNATRCGISPILNTTLLGASATTNYIPYQAFTNATIWSWAPNEPQNFTIGAADSSSLFRCAVATLPLNGAWSVIDCSTKNFAACRAQTQPYNWTISSRSVTYTYASVTCPNGYVFAVPRSALENSYLTQAMMANGKLASGRYGAWVDFNSLDYLNCWVTGGPNVTCPYKSSTSFADSIELKQILVPTVAAIIVLIITALTVFAKATGTKSKRRIKNLKRANGFIYEGVPS</sequence>
<feature type="transmembrane region" description="Helical" evidence="11">
    <location>
        <begin position="592"/>
        <end position="612"/>
    </location>
</feature>
<dbReference type="OrthoDB" id="5573651at2759"/>
<keyword evidence="4 11" id="KW-1133">Transmembrane helix</keyword>
<keyword evidence="6" id="KW-0325">Glycoprotein</keyword>
<comment type="function">
    <text evidence="7">May be involved in telomere capping.</text>
</comment>
<dbReference type="Proteomes" id="UP000887226">
    <property type="component" value="Unassembled WGS sequence"/>
</dbReference>
<evidence type="ECO:0000313" key="14">
    <source>
        <dbReference type="Proteomes" id="UP000887226"/>
    </source>
</evidence>
<evidence type="ECO:0000256" key="2">
    <source>
        <dbReference type="ARBA" id="ARBA00022692"/>
    </source>
</evidence>
<dbReference type="PANTHER" id="PTHR35518:SF2">
    <property type="entry name" value="MAINTENANCE OF TELOMERE CAPPING PROTEIN 6"/>
    <property type="match status" value="1"/>
</dbReference>
<dbReference type="GO" id="GO:0016020">
    <property type="term" value="C:membrane"/>
    <property type="evidence" value="ECO:0007669"/>
    <property type="project" value="UniProtKB-SubCell"/>
</dbReference>
<keyword evidence="5 11" id="KW-0472">Membrane</keyword>
<feature type="compositionally biased region" description="Polar residues" evidence="10">
    <location>
        <begin position="127"/>
        <end position="139"/>
    </location>
</feature>
<reference evidence="13" key="1">
    <citation type="journal article" date="2021" name="IMA Fungus">
        <title>Genomic characterization of three marine fungi, including Emericellopsis atlantica sp. nov. with signatures of a generalist lifestyle and marine biomass degradation.</title>
        <authorList>
            <person name="Hagestad O.C."/>
            <person name="Hou L."/>
            <person name="Andersen J.H."/>
            <person name="Hansen E.H."/>
            <person name="Altermark B."/>
            <person name="Li C."/>
            <person name="Kuhnert E."/>
            <person name="Cox R.J."/>
            <person name="Crous P.W."/>
            <person name="Spatafora J.W."/>
            <person name="Lail K."/>
            <person name="Amirebrahimi M."/>
            <person name="Lipzen A."/>
            <person name="Pangilinan J."/>
            <person name="Andreopoulos W."/>
            <person name="Hayes R.D."/>
            <person name="Ng V."/>
            <person name="Grigoriev I.V."/>
            <person name="Jackson S.A."/>
            <person name="Sutton T.D.S."/>
            <person name="Dobson A.D.W."/>
            <person name="Rama T."/>
        </authorList>
    </citation>
    <scope>NUCLEOTIDE SEQUENCE</scope>
    <source>
        <strain evidence="13">TRa3180A</strain>
    </source>
</reference>